<name>A0A8C2T909_COTJA</name>
<feature type="region of interest" description="Disordered" evidence="1">
    <location>
        <begin position="106"/>
        <end position="187"/>
    </location>
</feature>
<feature type="compositionally biased region" description="Low complexity" evidence="1">
    <location>
        <begin position="110"/>
        <end position="142"/>
    </location>
</feature>
<organism evidence="2 3">
    <name type="scientific">Coturnix japonica</name>
    <name type="common">Japanese quail</name>
    <name type="synonym">Coturnix coturnix japonica</name>
    <dbReference type="NCBI Taxonomy" id="93934"/>
    <lineage>
        <taxon>Eukaryota</taxon>
        <taxon>Metazoa</taxon>
        <taxon>Chordata</taxon>
        <taxon>Craniata</taxon>
        <taxon>Vertebrata</taxon>
        <taxon>Euteleostomi</taxon>
        <taxon>Archelosauria</taxon>
        <taxon>Archosauria</taxon>
        <taxon>Dinosauria</taxon>
        <taxon>Saurischia</taxon>
        <taxon>Theropoda</taxon>
        <taxon>Coelurosauria</taxon>
        <taxon>Aves</taxon>
        <taxon>Neognathae</taxon>
        <taxon>Galloanserae</taxon>
        <taxon>Galliformes</taxon>
        <taxon>Phasianidae</taxon>
        <taxon>Perdicinae</taxon>
        <taxon>Coturnix</taxon>
    </lineage>
</organism>
<feature type="compositionally biased region" description="Polar residues" evidence="1">
    <location>
        <begin position="150"/>
        <end position="178"/>
    </location>
</feature>
<keyword evidence="3" id="KW-1185">Reference proteome</keyword>
<protein>
    <submittedName>
        <fullName evidence="2">Uncharacterized protein</fullName>
    </submittedName>
</protein>
<sequence length="187" mass="20189">MVFQREEEIALKVLKYSTGVMRQQRINMGKVMEAGRKQCWGVRGGHRPLPDGSVVPIEAVLWIPLGWVCCSHRDGVCGSHWDESGSYWCEFVAPVGMDFITSPPIQASLPTQASPPTQTSSATQVSSPTQSSPPTKASSPTQSLPPVQASPPTQVSSPTQLSPPIQESSPTRASTPTQCHLPPKHHL</sequence>
<reference evidence="2" key="1">
    <citation type="submission" date="2015-11" db="EMBL/GenBank/DDBJ databases">
        <authorList>
            <consortium name="International Coturnix japonica Genome Analysis Consortium"/>
            <person name="Warren W."/>
            <person name="Burt D.W."/>
            <person name="Antin P.B."/>
            <person name="Lanford R."/>
            <person name="Gros J."/>
            <person name="Wilson R.K."/>
        </authorList>
    </citation>
    <scope>NUCLEOTIDE SEQUENCE [LARGE SCALE GENOMIC DNA]</scope>
</reference>
<evidence type="ECO:0000256" key="1">
    <source>
        <dbReference type="SAM" id="MobiDB-lite"/>
    </source>
</evidence>
<dbReference type="Ensembl" id="ENSCJPT00005014145.1">
    <property type="protein sequence ID" value="ENSCJPP00005009470.1"/>
    <property type="gene ID" value="ENSCJPG00005008306.1"/>
</dbReference>
<evidence type="ECO:0000313" key="3">
    <source>
        <dbReference type="Proteomes" id="UP000694412"/>
    </source>
</evidence>
<dbReference type="AlphaFoldDB" id="A0A8C2T909"/>
<accession>A0A8C2T909</accession>
<proteinExistence type="predicted"/>
<dbReference type="Proteomes" id="UP000694412">
    <property type="component" value="Chromosome 15"/>
</dbReference>
<reference evidence="2" key="3">
    <citation type="submission" date="2025-09" db="UniProtKB">
        <authorList>
            <consortium name="Ensembl"/>
        </authorList>
    </citation>
    <scope>IDENTIFICATION</scope>
</reference>
<reference evidence="2" key="2">
    <citation type="submission" date="2025-08" db="UniProtKB">
        <authorList>
            <consortium name="Ensembl"/>
        </authorList>
    </citation>
    <scope>IDENTIFICATION</scope>
</reference>
<evidence type="ECO:0000313" key="2">
    <source>
        <dbReference type="Ensembl" id="ENSCJPP00005009470.1"/>
    </source>
</evidence>